<sequence length="130" mass="13907">MRLLFTFIGILAALTHAIPVDTASTINVRAMAESLDVGINGGIVCGYVYSEKNQAGKPIALPGDGQVHDLRLGWSALVISGCQCQFYLYNGRDLIVGMFKGNFESYVDSFACTQTGQSDNAPVAPRSTVE</sequence>
<dbReference type="EMBL" id="ML976987">
    <property type="protein sequence ID" value="KAF1958244.1"/>
    <property type="molecule type" value="Genomic_DNA"/>
</dbReference>
<feature type="signal peptide" evidence="1">
    <location>
        <begin position="1"/>
        <end position="17"/>
    </location>
</feature>
<proteinExistence type="predicted"/>
<reference evidence="2" key="1">
    <citation type="journal article" date="2020" name="Stud. Mycol.">
        <title>101 Dothideomycetes genomes: a test case for predicting lifestyles and emergence of pathogens.</title>
        <authorList>
            <person name="Haridas S."/>
            <person name="Albert R."/>
            <person name="Binder M."/>
            <person name="Bloem J."/>
            <person name="Labutti K."/>
            <person name="Salamov A."/>
            <person name="Andreopoulos B."/>
            <person name="Baker S."/>
            <person name="Barry K."/>
            <person name="Bills G."/>
            <person name="Bluhm B."/>
            <person name="Cannon C."/>
            <person name="Castanera R."/>
            <person name="Culley D."/>
            <person name="Daum C."/>
            <person name="Ezra D."/>
            <person name="Gonzalez J."/>
            <person name="Henrissat B."/>
            <person name="Kuo A."/>
            <person name="Liang C."/>
            <person name="Lipzen A."/>
            <person name="Lutzoni F."/>
            <person name="Magnuson J."/>
            <person name="Mondo S."/>
            <person name="Nolan M."/>
            <person name="Ohm R."/>
            <person name="Pangilinan J."/>
            <person name="Park H.-J."/>
            <person name="Ramirez L."/>
            <person name="Alfaro M."/>
            <person name="Sun H."/>
            <person name="Tritt A."/>
            <person name="Yoshinaga Y."/>
            <person name="Zwiers L.-H."/>
            <person name="Turgeon B."/>
            <person name="Goodwin S."/>
            <person name="Spatafora J."/>
            <person name="Crous P."/>
            <person name="Grigoriev I."/>
        </authorList>
    </citation>
    <scope>NUCLEOTIDE SEQUENCE</scope>
    <source>
        <strain evidence="2">CBS 675.92</strain>
    </source>
</reference>
<accession>A0A6A5U0W3</accession>
<keyword evidence="1" id="KW-0732">Signal</keyword>
<keyword evidence="3" id="KW-1185">Reference proteome</keyword>
<evidence type="ECO:0000313" key="2">
    <source>
        <dbReference type="EMBL" id="KAF1958244.1"/>
    </source>
</evidence>
<organism evidence="2 3">
    <name type="scientific">Byssothecium circinans</name>
    <dbReference type="NCBI Taxonomy" id="147558"/>
    <lineage>
        <taxon>Eukaryota</taxon>
        <taxon>Fungi</taxon>
        <taxon>Dikarya</taxon>
        <taxon>Ascomycota</taxon>
        <taxon>Pezizomycotina</taxon>
        <taxon>Dothideomycetes</taxon>
        <taxon>Pleosporomycetidae</taxon>
        <taxon>Pleosporales</taxon>
        <taxon>Massarineae</taxon>
        <taxon>Massarinaceae</taxon>
        <taxon>Byssothecium</taxon>
    </lineage>
</organism>
<dbReference type="AlphaFoldDB" id="A0A6A5U0W3"/>
<name>A0A6A5U0W3_9PLEO</name>
<dbReference type="Proteomes" id="UP000800035">
    <property type="component" value="Unassembled WGS sequence"/>
</dbReference>
<gene>
    <name evidence="2" type="ORF">CC80DRAFT_503027</name>
</gene>
<feature type="chain" id="PRO_5025348875" evidence="1">
    <location>
        <begin position="18"/>
        <end position="130"/>
    </location>
</feature>
<evidence type="ECO:0000313" key="3">
    <source>
        <dbReference type="Proteomes" id="UP000800035"/>
    </source>
</evidence>
<evidence type="ECO:0000256" key="1">
    <source>
        <dbReference type="SAM" id="SignalP"/>
    </source>
</evidence>
<protein>
    <submittedName>
        <fullName evidence="2">Uncharacterized protein</fullName>
    </submittedName>
</protein>